<dbReference type="GO" id="GO:0008239">
    <property type="term" value="F:dipeptidyl-peptidase activity"/>
    <property type="evidence" value="ECO:0007669"/>
    <property type="project" value="TreeGrafter"/>
</dbReference>
<dbReference type="SUPFAM" id="SSF53474">
    <property type="entry name" value="alpha/beta-Hydrolases"/>
    <property type="match status" value="2"/>
</dbReference>
<reference evidence="6 7" key="1">
    <citation type="submission" date="2020-12" db="EMBL/GenBank/DDBJ databases">
        <title>Metabolic potential, ecology and presence of endohyphal bacteria is reflected in genomic diversity of Mucoromycotina.</title>
        <authorList>
            <person name="Muszewska A."/>
            <person name="Okrasinska A."/>
            <person name="Steczkiewicz K."/>
            <person name="Drgas O."/>
            <person name="Orlowska M."/>
            <person name="Perlinska-Lenart U."/>
            <person name="Aleksandrzak-Piekarczyk T."/>
            <person name="Szatraj K."/>
            <person name="Zielenkiewicz U."/>
            <person name="Pilsyk S."/>
            <person name="Malc E."/>
            <person name="Mieczkowski P."/>
            <person name="Kruszewska J.S."/>
            <person name="Biernat P."/>
            <person name="Pawlowska J."/>
        </authorList>
    </citation>
    <scope>NUCLEOTIDE SEQUENCE [LARGE SCALE GENOMIC DNA]</scope>
    <source>
        <strain evidence="6 7">CBS 142.35</strain>
    </source>
</reference>
<dbReference type="Pfam" id="PF05577">
    <property type="entry name" value="Peptidase_S28"/>
    <property type="match status" value="1"/>
</dbReference>
<evidence type="ECO:0000313" key="7">
    <source>
        <dbReference type="Proteomes" id="UP000646827"/>
    </source>
</evidence>
<evidence type="ECO:0000256" key="2">
    <source>
        <dbReference type="ARBA" id="ARBA00022670"/>
    </source>
</evidence>
<proteinExistence type="inferred from homology"/>
<organism evidence="6 7">
    <name type="scientific">Circinella minor</name>
    <dbReference type="NCBI Taxonomy" id="1195481"/>
    <lineage>
        <taxon>Eukaryota</taxon>
        <taxon>Fungi</taxon>
        <taxon>Fungi incertae sedis</taxon>
        <taxon>Mucoromycota</taxon>
        <taxon>Mucoromycotina</taxon>
        <taxon>Mucoromycetes</taxon>
        <taxon>Mucorales</taxon>
        <taxon>Lichtheimiaceae</taxon>
        <taxon>Circinella</taxon>
    </lineage>
</organism>
<gene>
    <name evidence="6" type="ORF">INT45_005431</name>
</gene>
<evidence type="ECO:0000256" key="4">
    <source>
        <dbReference type="ARBA" id="ARBA00022801"/>
    </source>
</evidence>
<sequence length="476" mass="55486">MTSEEISPFLDKKYGPFYFDQPVNHSDISAGTFNHRYWANTDWYQAGGPVILFNAGETDATIRGAYVTNSSMALLAKQLRGVVIVMEHRCYGKSKLGTDYSVQYLRTLNTEQALEDMASIIKKVKLPNLKLPPAPETKWIIYGGSYSGNLAAWMRYRYPDIVFAAVPSSAPVQMKYDFYDYYYPIQKYGPKHCIQAIEQVIRYVDGILFSSIQERKRRLKEIFGAKDLEHDDDFANLLSFPLYMWQDMTPTSNPFETKFCTVFDGKNNLNGYIKAYAGYISNMTKMMCYRYSSVNKCLNSHDPNAPMYTNLKSYSRPWVWQVCTEYAYWQTGAPTSIPGTIVSRKSDTKWYQRQCPYLFGEHNIPLEPQWRKINEEYQGWNIKLNRTFWIDGEYDPWRTLSVQSDSAPERENNNHYKNQRQQEDARYVVLPRSVHHWDFFVSDYVSNDIKQVQKDLYTAISGWIAEADAENHNDNN</sequence>
<dbReference type="GO" id="GO:0070008">
    <property type="term" value="F:serine-type exopeptidase activity"/>
    <property type="evidence" value="ECO:0007669"/>
    <property type="project" value="InterPro"/>
</dbReference>
<accession>A0A8H7RVQ3</accession>
<comment type="similarity">
    <text evidence="1">Belongs to the peptidase S28 family.</text>
</comment>
<name>A0A8H7RVQ3_9FUNG</name>
<dbReference type="PANTHER" id="PTHR11010">
    <property type="entry name" value="PROTEASE S28 PRO-X CARBOXYPEPTIDASE-RELATED"/>
    <property type="match status" value="1"/>
</dbReference>
<keyword evidence="4" id="KW-0378">Hydrolase</keyword>
<keyword evidence="7" id="KW-1185">Reference proteome</keyword>
<evidence type="ECO:0000313" key="6">
    <source>
        <dbReference type="EMBL" id="KAG2217545.1"/>
    </source>
</evidence>
<dbReference type="InterPro" id="IPR008758">
    <property type="entry name" value="Peptidase_S28"/>
</dbReference>
<dbReference type="InterPro" id="IPR029058">
    <property type="entry name" value="AB_hydrolase_fold"/>
</dbReference>
<dbReference type="EMBL" id="JAEPRB010000290">
    <property type="protein sequence ID" value="KAG2217545.1"/>
    <property type="molecule type" value="Genomic_DNA"/>
</dbReference>
<evidence type="ECO:0000256" key="1">
    <source>
        <dbReference type="ARBA" id="ARBA00011079"/>
    </source>
</evidence>
<evidence type="ECO:0000256" key="3">
    <source>
        <dbReference type="ARBA" id="ARBA00022729"/>
    </source>
</evidence>
<dbReference type="OrthoDB" id="1735038at2759"/>
<comment type="caution">
    <text evidence="6">The sequence shown here is derived from an EMBL/GenBank/DDBJ whole genome shotgun (WGS) entry which is preliminary data.</text>
</comment>
<dbReference type="PANTHER" id="PTHR11010:SF23">
    <property type="entry name" value="SERINE PEPTIDASE"/>
    <property type="match status" value="1"/>
</dbReference>
<keyword evidence="5" id="KW-0325">Glycoprotein</keyword>
<dbReference type="GO" id="GO:0006508">
    <property type="term" value="P:proteolysis"/>
    <property type="evidence" value="ECO:0007669"/>
    <property type="project" value="UniProtKB-KW"/>
</dbReference>
<dbReference type="AlphaFoldDB" id="A0A8H7RVQ3"/>
<keyword evidence="3" id="KW-0732">Signal</keyword>
<keyword evidence="2" id="KW-0645">Protease</keyword>
<dbReference type="Gene3D" id="3.40.50.1820">
    <property type="entry name" value="alpha/beta hydrolase"/>
    <property type="match status" value="2"/>
</dbReference>
<evidence type="ECO:0000256" key="5">
    <source>
        <dbReference type="ARBA" id="ARBA00023180"/>
    </source>
</evidence>
<protein>
    <submittedName>
        <fullName evidence="6">Uncharacterized protein</fullName>
    </submittedName>
</protein>
<dbReference type="Proteomes" id="UP000646827">
    <property type="component" value="Unassembled WGS sequence"/>
</dbReference>